<reference evidence="1" key="1">
    <citation type="journal article" date="2015" name="Nature">
        <title>Complex archaea that bridge the gap between prokaryotes and eukaryotes.</title>
        <authorList>
            <person name="Spang A."/>
            <person name="Saw J.H."/>
            <person name="Jorgensen S.L."/>
            <person name="Zaremba-Niedzwiedzka K."/>
            <person name="Martijn J."/>
            <person name="Lind A.E."/>
            <person name="van Eijk R."/>
            <person name="Schleper C."/>
            <person name="Guy L."/>
            <person name="Ettema T.J."/>
        </authorList>
    </citation>
    <scope>NUCLEOTIDE SEQUENCE</scope>
</reference>
<comment type="caution">
    <text evidence="1">The sequence shown here is derived from an EMBL/GenBank/DDBJ whole genome shotgun (WGS) entry which is preliminary data.</text>
</comment>
<organism evidence="1">
    <name type="scientific">marine sediment metagenome</name>
    <dbReference type="NCBI Taxonomy" id="412755"/>
    <lineage>
        <taxon>unclassified sequences</taxon>
        <taxon>metagenomes</taxon>
        <taxon>ecological metagenomes</taxon>
    </lineage>
</organism>
<gene>
    <name evidence="1" type="ORF">LCGC14_0435010</name>
</gene>
<sequence>MPEEKIMIDIHTANETVKGLNETIKVKSEQVKALETREQNIQDSIHRADVKKVQDNRNEETKISVKLIEGRQKLEGERAVFESGKRADDIKKGELARRFHDLETREKEIVDIDKAHKKLNEERQRFDHYKFNIERELEQANITITEAGVQEDKLEAIRSEIEGMRITLKEESLKIDTERGELTEQRKDVQSEIEHLEGLKKWHEHKKEEKNGDLRKVIELAGKS</sequence>
<name>A0A0F9STD2_9ZZZZ</name>
<evidence type="ECO:0000313" key="1">
    <source>
        <dbReference type="EMBL" id="KKN70054.1"/>
    </source>
</evidence>
<dbReference type="AlphaFoldDB" id="A0A0F9STD2"/>
<accession>A0A0F9STD2</accession>
<protein>
    <submittedName>
        <fullName evidence="1">Uncharacterized protein</fullName>
    </submittedName>
</protein>
<proteinExistence type="predicted"/>
<dbReference type="EMBL" id="LAZR01000412">
    <property type="protein sequence ID" value="KKN70054.1"/>
    <property type="molecule type" value="Genomic_DNA"/>
</dbReference>